<evidence type="ECO:0000313" key="2">
    <source>
        <dbReference type="EMBL" id="MFC3884162.1"/>
    </source>
</evidence>
<organism evidence="2 3">
    <name type="scientific">Bacillus songklensis</name>
    <dbReference type="NCBI Taxonomy" id="1069116"/>
    <lineage>
        <taxon>Bacteria</taxon>
        <taxon>Bacillati</taxon>
        <taxon>Bacillota</taxon>
        <taxon>Bacilli</taxon>
        <taxon>Bacillales</taxon>
        <taxon>Bacillaceae</taxon>
        <taxon>Bacillus</taxon>
    </lineage>
</organism>
<keyword evidence="1" id="KW-1133">Transmembrane helix</keyword>
<protein>
    <submittedName>
        <fullName evidence="2">Uncharacterized protein</fullName>
    </submittedName>
</protein>
<feature type="transmembrane region" description="Helical" evidence="1">
    <location>
        <begin position="6"/>
        <end position="30"/>
    </location>
</feature>
<name>A0ABV8B1L6_9BACI</name>
<proteinExistence type="predicted"/>
<keyword evidence="3" id="KW-1185">Reference proteome</keyword>
<dbReference type="EMBL" id="JBHRZT010000052">
    <property type="protein sequence ID" value="MFC3884162.1"/>
    <property type="molecule type" value="Genomic_DNA"/>
</dbReference>
<gene>
    <name evidence="2" type="ORF">ACFOU2_11930</name>
</gene>
<evidence type="ECO:0000313" key="3">
    <source>
        <dbReference type="Proteomes" id="UP001595752"/>
    </source>
</evidence>
<reference evidence="3" key="1">
    <citation type="journal article" date="2019" name="Int. J. Syst. Evol. Microbiol.">
        <title>The Global Catalogue of Microorganisms (GCM) 10K type strain sequencing project: providing services to taxonomists for standard genome sequencing and annotation.</title>
        <authorList>
            <consortium name="The Broad Institute Genomics Platform"/>
            <consortium name="The Broad Institute Genome Sequencing Center for Infectious Disease"/>
            <person name="Wu L."/>
            <person name="Ma J."/>
        </authorList>
    </citation>
    <scope>NUCLEOTIDE SEQUENCE [LARGE SCALE GENOMIC DNA]</scope>
    <source>
        <strain evidence="3">CCUG 61889</strain>
    </source>
</reference>
<accession>A0ABV8B1L6</accession>
<sequence>MHKSFDINAFYLCQMIYVDLYITLFSFFNFSQYKKRQGIRQLKVAGKAAEMQLLSKGKHP</sequence>
<evidence type="ECO:0000256" key="1">
    <source>
        <dbReference type="SAM" id="Phobius"/>
    </source>
</evidence>
<comment type="caution">
    <text evidence="2">The sequence shown here is derived from an EMBL/GenBank/DDBJ whole genome shotgun (WGS) entry which is preliminary data.</text>
</comment>
<keyword evidence="1" id="KW-0812">Transmembrane</keyword>
<keyword evidence="1" id="KW-0472">Membrane</keyword>
<dbReference type="Proteomes" id="UP001595752">
    <property type="component" value="Unassembled WGS sequence"/>
</dbReference>